<dbReference type="InterPro" id="IPR002068">
    <property type="entry name" value="A-crystallin/Hsp20_dom"/>
</dbReference>
<dbReference type="PANTHER" id="PTHR45640">
    <property type="entry name" value="HEAT SHOCK PROTEIN HSP-12.2-RELATED"/>
    <property type="match status" value="1"/>
</dbReference>
<dbReference type="InterPro" id="IPR008978">
    <property type="entry name" value="HSP20-like_chaperone"/>
</dbReference>
<feature type="region of interest" description="Disordered" evidence="3">
    <location>
        <begin position="154"/>
        <end position="188"/>
    </location>
</feature>
<proteinExistence type="inferred from homology"/>
<dbReference type="PANTHER" id="PTHR45640:SF1">
    <property type="entry name" value="HEAT SHOCK PROTEIN HSP-16.1_HSP-16.11-RELATED"/>
    <property type="match status" value="1"/>
</dbReference>
<dbReference type="GO" id="GO:0009408">
    <property type="term" value="P:response to heat"/>
    <property type="evidence" value="ECO:0007669"/>
    <property type="project" value="TreeGrafter"/>
</dbReference>
<reference evidence="5" key="1">
    <citation type="submission" date="2023-07" db="EMBL/GenBank/DDBJ databases">
        <authorList>
            <consortium name="CYATHOMIX"/>
        </authorList>
    </citation>
    <scope>NUCLEOTIDE SEQUENCE</scope>
    <source>
        <strain evidence="5">N/A</strain>
    </source>
</reference>
<dbReference type="SUPFAM" id="SSF49764">
    <property type="entry name" value="HSP20-like chaperones"/>
    <property type="match status" value="1"/>
</dbReference>
<dbReference type="PRINTS" id="PR00299">
    <property type="entry name" value="ACRYSTALLIN"/>
</dbReference>
<feature type="domain" description="SHSP" evidence="4">
    <location>
        <begin position="69"/>
        <end position="179"/>
    </location>
</feature>
<sequence length="188" mass="21427">MFANIASRAIKPHQLSRASHCSRLRLTSNAYKMSLWFRPASFFPRVVEEAMRDFRQMERMMFTPLSQIPIEGMSAEQVTGETVNDDKKFSVAIDVSRFKPENLKVNLDGHKLTIEGKQEVKEENGYSMRSFVRSWVLPENVDLEALKSSLSDNGRLSIEAPKIQKPEPETGRSIPIERVSNAKPVTEK</sequence>
<dbReference type="GO" id="GO:0042026">
    <property type="term" value="P:protein refolding"/>
    <property type="evidence" value="ECO:0007669"/>
    <property type="project" value="TreeGrafter"/>
</dbReference>
<accession>A0AA36GRT4</accession>
<evidence type="ECO:0000256" key="3">
    <source>
        <dbReference type="SAM" id="MobiDB-lite"/>
    </source>
</evidence>
<dbReference type="PROSITE" id="PS01031">
    <property type="entry name" value="SHSP"/>
    <property type="match status" value="1"/>
</dbReference>
<comment type="similarity">
    <text evidence="1 2">Belongs to the small heat shock protein (HSP20) family.</text>
</comment>
<evidence type="ECO:0000259" key="4">
    <source>
        <dbReference type="PROSITE" id="PS01031"/>
    </source>
</evidence>
<evidence type="ECO:0000256" key="1">
    <source>
        <dbReference type="PROSITE-ProRule" id="PRU00285"/>
    </source>
</evidence>
<dbReference type="AlphaFoldDB" id="A0AA36GRT4"/>
<dbReference type="Proteomes" id="UP001176961">
    <property type="component" value="Unassembled WGS sequence"/>
</dbReference>
<dbReference type="GO" id="GO:0005634">
    <property type="term" value="C:nucleus"/>
    <property type="evidence" value="ECO:0007669"/>
    <property type="project" value="TreeGrafter"/>
</dbReference>
<dbReference type="CDD" id="cd06526">
    <property type="entry name" value="metazoan_ACD"/>
    <property type="match status" value="1"/>
</dbReference>
<dbReference type="GO" id="GO:0036498">
    <property type="term" value="P:IRE1-mediated unfolded protein response"/>
    <property type="evidence" value="ECO:0007669"/>
    <property type="project" value="TreeGrafter"/>
</dbReference>
<comment type="caution">
    <text evidence="5">The sequence shown here is derived from an EMBL/GenBank/DDBJ whole genome shotgun (WGS) entry which is preliminary data.</text>
</comment>
<evidence type="ECO:0000313" key="5">
    <source>
        <dbReference type="EMBL" id="CAJ0596996.1"/>
    </source>
</evidence>
<keyword evidence="6" id="KW-1185">Reference proteome</keyword>
<evidence type="ECO:0000313" key="6">
    <source>
        <dbReference type="Proteomes" id="UP001176961"/>
    </source>
</evidence>
<dbReference type="GO" id="GO:0051082">
    <property type="term" value="F:unfolded protein binding"/>
    <property type="evidence" value="ECO:0007669"/>
    <property type="project" value="TreeGrafter"/>
</dbReference>
<dbReference type="EMBL" id="CATQJL010000223">
    <property type="protein sequence ID" value="CAJ0596996.1"/>
    <property type="molecule type" value="Genomic_DNA"/>
</dbReference>
<dbReference type="Pfam" id="PF00011">
    <property type="entry name" value="HSP20"/>
    <property type="match status" value="1"/>
</dbReference>
<protein>
    <recommendedName>
        <fullName evidence="4">SHSP domain-containing protein</fullName>
    </recommendedName>
</protein>
<name>A0AA36GRT4_CYLNA</name>
<dbReference type="InterPro" id="IPR001436">
    <property type="entry name" value="Alpha-crystallin/sHSP_animal"/>
</dbReference>
<organism evidence="5 6">
    <name type="scientific">Cylicocyclus nassatus</name>
    <name type="common">Nematode worm</name>
    <dbReference type="NCBI Taxonomy" id="53992"/>
    <lineage>
        <taxon>Eukaryota</taxon>
        <taxon>Metazoa</taxon>
        <taxon>Ecdysozoa</taxon>
        <taxon>Nematoda</taxon>
        <taxon>Chromadorea</taxon>
        <taxon>Rhabditida</taxon>
        <taxon>Rhabditina</taxon>
        <taxon>Rhabditomorpha</taxon>
        <taxon>Strongyloidea</taxon>
        <taxon>Strongylidae</taxon>
        <taxon>Cylicocyclus</taxon>
    </lineage>
</organism>
<evidence type="ECO:0000256" key="2">
    <source>
        <dbReference type="RuleBase" id="RU003616"/>
    </source>
</evidence>
<dbReference type="Gene3D" id="2.60.40.790">
    <property type="match status" value="1"/>
</dbReference>
<gene>
    <name evidence="5" type="ORF">CYNAS_LOCUS8979</name>
</gene>
<dbReference type="GO" id="GO:0005737">
    <property type="term" value="C:cytoplasm"/>
    <property type="evidence" value="ECO:0007669"/>
    <property type="project" value="TreeGrafter"/>
</dbReference>